<evidence type="ECO:0000256" key="6">
    <source>
        <dbReference type="ARBA" id="ARBA00022801"/>
    </source>
</evidence>
<keyword evidence="6" id="KW-0378">Hydrolase</keyword>
<dbReference type="GO" id="GO:0009372">
    <property type="term" value="P:quorum sensing"/>
    <property type="evidence" value="ECO:0007669"/>
    <property type="project" value="UniProtKB-KW"/>
</dbReference>
<proteinExistence type="inferred from homology"/>
<keyword evidence="4" id="KW-0732">Signal</keyword>
<dbReference type="InterPro" id="IPR029055">
    <property type="entry name" value="Ntn_hydrolases_N"/>
</dbReference>
<accession>A0A0P9P2E6</accession>
<feature type="active site" description="Nucleophile" evidence="12">
    <location>
        <position position="289"/>
    </location>
</feature>
<dbReference type="Gene3D" id="2.30.120.10">
    <property type="match status" value="1"/>
</dbReference>
<dbReference type="EMBL" id="LJPX01000153">
    <property type="protein sequence ID" value="KPW78432.1"/>
    <property type="molecule type" value="Genomic_DNA"/>
</dbReference>
<keyword evidence="13" id="KW-0479">Metal-binding</keyword>
<evidence type="ECO:0000313" key="17">
    <source>
        <dbReference type="Proteomes" id="UP000281372"/>
    </source>
</evidence>
<comment type="similarity">
    <text evidence="2">Belongs to the peptidase S45 family.</text>
</comment>
<dbReference type="Gene3D" id="3.60.20.10">
    <property type="entry name" value="Glutamine Phosphoribosylpyrophosphate, subunit 1, domain 1"/>
    <property type="match status" value="1"/>
</dbReference>
<evidence type="ECO:0000256" key="1">
    <source>
        <dbReference type="ARBA" id="ARBA00004418"/>
    </source>
</evidence>
<dbReference type="Gene3D" id="1.10.1400.10">
    <property type="match status" value="1"/>
</dbReference>
<dbReference type="Proteomes" id="UP000050564">
    <property type="component" value="Unassembled WGS sequence"/>
</dbReference>
<comment type="catalytic activity">
    <reaction evidence="11">
        <text>an N-acyl-L-homoserine lactone + H2O = L-homoserine lactone + a carboxylate</text>
        <dbReference type="Rhea" id="RHEA:18937"/>
        <dbReference type="ChEBI" id="CHEBI:15377"/>
        <dbReference type="ChEBI" id="CHEBI:29067"/>
        <dbReference type="ChEBI" id="CHEBI:55474"/>
        <dbReference type="ChEBI" id="CHEBI:58633"/>
        <dbReference type="EC" id="3.5.1.97"/>
    </reaction>
</comment>
<name>A0A0P9P2E6_PSECA</name>
<feature type="binding site" evidence="13">
    <location>
        <position position="220"/>
    </location>
    <ligand>
        <name>Ca(2+)</name>
        <dbReference type="ChEBI" id="CHEBI:29108"/>
    </ligand>
</feature>
<gene>
    <name evidence="14" type="ORF">ALO81_100110</name>
    <name evidence="15" type="ORF">ALQ64_100122</name>
</gene>
<comment type="caution">
    <text evidence="14">The sequence shown here is derived from an EMBL/GenBank/DDBJ whole genome shotgun (WGS) entry which is preliminary data.</text>
</comment>
<keyword evidence="7" id="KW-0865">Zymogen</keyword>
<dbReference type="AlphaFoldDB" id="A0A0P9P2E6"/>
<dbReference type="InterPro" id="IPR023343">
    <property type="entry name" value="Penicillin_amidase_dom1"/>
</dbReference>
<dbReference type="GO" id="GO:0017000">
    <property type="term" value="P:antibiotic biosynthetic process"/>
    <property type="evidence" value="ECO:0007669"/>
    <property type="project" value="InterPro"/>
</dbReference>
<evidence type="ECO:0000313" key="16">
    <source>
        <dbReference type="Proteomes" id="UP000050564"/>
    </source>
</evidence>
<organism evidence="14 16">
    <name type="scientific">Pseudomonas cannabina</name>
    <dbReference type="NCBI Taxonomy" id="86840"/>
    <lineage>
        <taxon>Bacteria</taxon>
        <taxon>Pseudomonadati</taxon>
        <taxon>Pseudomonadota</taxon>
        <taxon>Gammaproteobacteria</taxon>
        <taxon>Pseudomonadales</taxon>
        <taxon>Pseudomonadaceae</taxon>
        <taxon>Pseudomonas</taxon>
    </lineage>
</organism>
<dbReference type="InterPro" id="IPR043147">
    <property type="entry name" value="Penicillin_amidase_A-knob"/>
</dbReference>
<evidence type="ECO:0000256" key="11">
    <source>
        <dbReference type="ARBA" id="ARBA00048629"/>
    </source>
</evidence>
<reference evidence="15 17" key="2">
    <citation type="submission" date="2018-08" db="EMBL/GenBank/DDBJ databases">
        <title>Recombination of ecologically and evolutionarily significant loci maintains genetic cohesion in the Pseudomonas syringae species complex.</title>
        <authorList>
            <person name="Dillon M."/>
            <person name="Thakur S."/>
            <person name="Almeida R.N.D."/>
            <person name="Weir B.S."/>
            <person name="Guttman D.S."/>
        </authorList>
    </citation>
    <scope>NUCLEOTIDE SEQUENCE [LARGE SCALE GENOMIC DNA]</scope>
    <source>
        <strain evidence="15 17">ICMP 2821</strain>
    </source>
</reference>
<evidence type="ECO:0000256" key="7">
    <source>
        <dbReference type="ARBA" id="ARBA00023145"/>
    </source>
</evidence>
<comment type="subcellular location">
    <subcellularLocation>
        <location evidence="1">Periplasm</location>
    </subcellularLocation>
</comment>
<dbReference type="CDD" id="cd03747">
    <property type="entry name" value="Ntn_PGA_like"/>
    <property type="match status" value="1"/>
</dbReference>
<evidence type="ECO:0000256" key="9">
    <source>
        <dbReference type="ARBA" id="ARBA00039041"/>
    </source>
</evidence>
<reference evidence="14 16" key="1">
    <citation type="submission" date="2015-09" db="EMBL/GenBank/DDBJ databases">
        <title>Genome announcement of multiple Pseudomonas syringae strains.</title>
        <authorList>
            <person name="Thakur S."/>
            <person name="Wang P.W."/>
            <person name="Gong Y."/>
            <person name="Weir B.S."/>
            <person name="Guttman D.S."/>
        </authorList>
    </citation>
    <scope>NUCLEOTIDE SEQUENCE [LARGE SCALE GENOMIC DNA]</scope>
    <source>
        <strain evidence="14 16">ICMP2823</strain>
    </source>
</reference>
<keyword evidence="13" id="KW-0106">Calcium</keyword>
<dbReference type="InterPro" id="IPR043146">
    <property type="entry name" value="Penicillin_amidase_N_B-knob"/>
</dbReference>
<evidence type="ECO:0000313" key="14">
    <source>
        <dbReference type="EMBL" id="KPW78432.1"/>
    </source>
</evidence>
<evidence type="ECO:0000256" key="2">
    <source>
        <dbReference type="ARBA" id="ARBA00006586"/>
    </source>
</evidence>
<dbReference type="PATRIC" id="fig|86840.3.peg.2341"/>
<feature type="binding site" evidence="13">
    <location>
        <position position="363"/>
    </location>
    <ligand>
        <name>Ca(2+)</name>
        <dbReference type="ChEBI" id="CHEBI:29108"/>
    </ligand>
</feature>
<dbReference type="PANTHER" id="PTHR34218:SF4">
    <property type="entry name" value="ACYL-HOMOSERINE LACTONE ACYLASE QUIP"/>
    <property type="match status" value="1"/>
</dbReference>
<evidence type="ECO:0000256" key="10">
    <source>
        <dbReference type="ARBA" id="ARBA00039697"/>
    </source>
</evidence>
<dbReference type="EMBL" id="RBOW01000713">
    <property type="protein sequence ID" value="RMN24444.1"/>
    <property type="molecule type" value="Genomic_DNA"/>
</dbReference>
<dbReference type="PANTHER" id="PTHR34218">
    <property type="entry name" value="PEPTIDASE S45 PENICILLIN AMIDASE"/>
    <property type="match status" value="1"/>
</dbReference>
<evidence type="ECO:0000256" key="4">
    <source>
        <dbReference type="ARBA" id="ARBA00022729"/>
    </source>
</evidence>
<dbReference type="GO" id="GO:0046872">
    <property type="term" value="F:metal ion binding"/>
    <property type="evidence" value="ECO:0007669"/>
    <property type="project" value="UniProtKB-KW"/>
</dbReference>
<evidence type="ECO:0000256" key="13">
    <source>
        <dbReference type="PIRSR" id="PIRSR001227-2"/>
    </source>
</evidence>
<evidence type="ECO:0000313" key="15">
    <source>
        <dbReference type="EMBL" id="RMN24444.1"/>
    </source>
</evidence>
<evidence type="ECO:0000256" key="3">
    <source>
        <dbReference type="ARBA" id="ARBA00022654"/>
    </source>
</evidence>
<comment type="subunit">
    <text evidence="8">Heterodimer of an alpha subunit and a beta subunit processed from the same precursor.</text>
</comment>
<evidence type="ECO:0000256" key="5">
    <source>
        <dbReference type="ARBA" id="ARBA00022764"/>
    </source>
</evidence>
<dbReference type="InterPro" id="IPR002692">
    <property type="entry name" value="S45"/>
</dbReference>
<dbReference type="Gene3D" id="1.10.439.10">
    <property type="entry name" value="Penicillin Amidohydrolase, domain 1"/>
    <property type="match status" value="1"/>
</dbReference>
<protein>
    <recommendedName>
        <fullName evidence="10">Acyl-homoserine lactone acylase QuiP</fullName>
        <ecNumber evidence="9">3.5.1.97</ecNumber>
    </recommendedName>
</protein>
<dbReference type="Proteomes" id="UP000281372">
    <property type="component" value="Unassembled WGS sequence"/>
</dbReference>
<evidence type="ECO:0000256" key="12">
    <source>
        <dbReference type="PIRSR" id="PIRSR001227-1"/>
    </source>
</evidence>
<feature type="binding site" evidence="13">
    <location>
        <position position="360"/>
    </location>
    <ligand>
        <name>Ca(2+)</name>
        <dbReference type="ChEBI" id="CHEBI:29108"/>
    </ligand>
</feature>
<dbReference type="GO" id="GO:0016811">
    <property type="term" value="F:hydrolase activity, acting on carbon-nitrogen (but not peptide) bonds, in linear amides"/>
    <property type="evidence" value="ECO:0007669"/>
    <property type="project" value="InterPro"/>
</dbReference>
<dbReference type="GO" id="GO:0042597">
    <property type="term" value="C:periplasmic space"/>
    <property type="evidence" value="ECO:0007669"/>
    <property type="project" value="UniProtKB-SubCell"/>
</dbReference>
<dbReference type="InterPro" id="IPR014395">
    <property type="entry name" value="Pen/GL7ACA/AHL_acylase"/>
</dbReference>
<sequence>MCRLRAACLLSNVAAFVRDPFRSLPMASPALLHFLPRFGAAAAAASFLSLAGCQLGSSDPDTVLPVSGTFPVKGLAQNVSVRRNTLGMPLIESSSYHDALFTLGYVHAGDRLSQMLGMRLLAQGRLSEMAGADALEVDRLMRSVNLKQNASDLYDAASPRLKRFFDVYARGVNAYLFRYRDKLPADIASSGYKPEYWKPEDSALIFSLLNFSLSVNLQEELSALVLAQQVGADKLAWLLPTYPDEELPFAEADKLKGLNLNNQVTGLNDLNKVALQLSDLNMLGVAASSNWAIAPQRSRNGKSLLASDMQLPAGLNSAWSFVQIRAPKYQVSGVSIAGLPLVLSGFNGKLAWSMSNVKGDNQDLFLEKIKREGNRVSYMADGKWLLATAHQETFLVRGGSPLRETVYETRHGALLNAGATPLGNGLSLALQVPSFKDDKSLDAFFDLSRAPNVEKAFDTTREIRAITLNMVFADASNIGWQVTGRFPNRREGQGLLPSPGWDGQYDWDGFADSMLHPYDQDPRQGWLAAANQRMIPKGYGMQLSNSWGYPERAERIAELANGSKQDLRSTIAMQYDQTTTFAAKLKIMLQAPGMSKPLKQAIDALPEADRNKAREAFTRLMAFDGKLSAGSADAAIYELFLQESAKQIFLDELGPETSLAWQALVANASSSYSPQADHLLGRDDSPYWDDVKTPQKEDKPAILARSLAAAITSGDSLLGSDHKAWQWGKLHRDNWVSTNPLAKQLGGGDFNRSATSAGGDHTTLNVSGFEWGKGFDARMAPGLRMIVDFSLVEPMTGMISTGQSGNPASPYYANSIEQWQKAQYMSIPVQQQNYEKGYGKQRLTLTPGK</sequence>
<keyword evidence="3" id="KW-0673">Quorum sensing</keyword>
<comment type="cofactor">
    <cofactor evidence="13">
        <name>Ca(2+)</name>
        <dbReference type="ChEBI" id="CHEBI:29108"/>
    </cofactor>
    <text evidence="13">Binds 1 Ca(2+) ion per dimer.</text>
</comment>
<dbReference type="SUPFAM" id="SSF56235">
    <property type="entry name" value="N-terminal nucleophile aminohydrolases (Ntn hydrolases)"/>
    <property type="match status" value="1"/>
</dbReference>
<dbReference type="EC" id="3.5.1.97" evidence="9"/>
<dbReference type="PIRSF" id="PIRSF001227">
    <property type="entry name" value="Pen_acylase"/>
    <property type="match status" value="1"/>
</dbReference>
<keyword evidence="5" id="KW-0574">Periplasm</keyword>
<dbReference type="Pfam" id="PF01804">
    <property type="entry name" value="Penicil_amidase"/>
    <property type="match status" value="1"/>
</dbReference>
<evidence type="ECO:0000256" key="8">
    <source>
        <dbReference type="ARBA" id="ARBA00038735"/>
    </source>
</evidence>